<name>A0A9R0JIR6_SPIOL</name>
<dbReference type="Pfam" id="PF24758">
    <property type="entry name" value="LRR_At5g56370"/>
    <property type="match status" value="1"/>
</dbReference>
<proteinExistence type="predicted"/>
<dbReference type="RefSeq" id="XP_021835980.2">
    <property type="nucleotide sequence ID" value="XM_021980288.2"/>
</dbReference>
<reference evidence="3" key="2">
    <citation type="submission" date="2025-08" db="UniProtKB">
        <authorList>
            <consortium name="RefSeq"/>
        </authorList>
    </citation>
    <scope>IDENTIFICATION</scope>
    <source>
        <tissue evidence="3">Leaf</tissue>
    </source>
</reference>
<dbReference type="Pfam" id="PF08387">
    <property type="entry name" value="FBD"/>
    <property type="match status" value="1"/>
</dbReference>
<dbReference type="Proteomes" id="UP000813463">
    <property type="component" value="Chromosome 3"/>
</dbReference>
<dbReference type="CDD" id="cd22160">
    <property type="entry name" value="F-box_AtFBL13-like"/>
    <property type="match status" value="1"/>
</dbReference>
<dbReference type="GeneID" id="110775675"/>
<dbReference type="InterPro" id="IPR001810">
    <property type="entry name" value="F-box_dom"/>
</dbReference>
<dbReference type="Gene3D" id="3.80.10.10">
    <property type="entry name" value="Ribonuclease Inhibitor"/>
    <property type="match status" value="1"/>
</dbReference>
<dbReference type="InterPro" id="IPR053781">
    <property type="entry name" value="F-box_AtFBL13-like"/>
</dbReference>
<dbReference type="Pfam" id="PF00646">
    <property type="entry name" value="F-box"/>
    <property type="match status" value="1"/>
</dbReference>
<dbReference type="PANTHER" id="PTHR31900:SF27">
    <property type="entry name" value="FBD DOMAIN-CONTAINING PROTEIN"/>
    <property type="match status" value="1"/>
</dbReference>
<evidence type="ECO:0000313" key="2">
    <source>
        <dbReference type="Proteomes" id="UP000813463"/>
    </source>
</evidence>
<feature type="domain" description="FBD" evidence="1">
    <location>
        <begin position="401"/>
        <end position="470"/>
    </location>
</feature>
<dbReference type="SUPFAM" id="SSF52047">
    <property type="entry name" value="RNI-like"/>
    <property type="match status" value="1"/>
</dbReference>
<reference evidence="2" key="1">
    <citation type="journal article" date="2021" name="Nat. Commun.">
        <title>Genomic analyses provide insights into spinach domestication and the genetic basis of agronomic traits.</title>
        <authorList>
            <person name="Cai X."/>
            <person name="Sun X."/>
            <person name="Xu C."/>
            <person name="Sun H."/>
            <person name="Wang X."/>
            <person name="Ge C."/>
            <person name="Zhang Z."/>
            <person name="Wang Q."/>
            <person name="Fei Z."/>
            <person name="Jiao C."/>
            <person name="Wang Q."/>
        </authorList>
    </citation>
    <scope>NUCLEOTIDE SEQUENCE [LARGE SCALE GENOMIC DNA]</scope>
    <source>
        <strain evidence="2">cv. Varoflay</strain>
    </source>
</reference>
<dbReference type="InterPro" id="IPR036047">
    <property type="entry name" value="F-box-like_dom_sf"/>
</dbReference>
<gene>
    <name evidence="3" type="primary">LOC110775675</name>
</gene>
<evidence type="ECO:0000259" key="1">
    <source>
        <dbReference type="SMART" id="SM00579"/>
    </source>
</evidence>
<keyword evidence="2" id="KW-1185">Reference proteome</keyword>
<accession>A0A9R0JIR6</accession>
<dbReference type="InterPro" id="IPR006566">
    <property type="entry name" value="FBD"/>
</dbReference>
<dbReference type="InterPro" id="IPR055411">
    <property type="entry name" value="LRR_FXL15/At3g58940/PEG3-like"/>
</dbReference>
<sequence length="492" mass="56331">MDCNLELGIGLESQRKRPFLQNDGKEKEIVEQMDIISDLPDHLIARALSFLETDEAVRTCVLSSRWRYLWKGIGRICLRGFDFDPDIFSNLVEHVLKSCNSANFLAFELFCPLLIDVSRLNSWIASIKSCKIEKLTIHANNTDDYILPESPLPQCILSYNTLVYLNLDCFDIQIPESVVSFPCLKSLNLQVIFPDSEDAVNRLLSCCPVLEKLYLLGFIDYPEGLKINISVSTLRRLSLRLVNTESSYEEEHDIIINTPNLEYLSVDDDSFSKYVVKDVSRVSNVFVNYEAIWLDDLVPKYIHHLLDLLKGIATTELLTLHWSTIDVLGSALSYAWPAFPHLTTLIMQLNLYSGWTCFSKLLHSTPKLAFFILDLEGINDSDNRPSDDDLYQWTPPDKVPNCLLENLEIIGIQCFKGNEDEVQVVEYLLNNSHVLKSMMIGYDPDSASEEVREKLLMFPRASKTCDVEIYERVMYKEQDPTTSHNDIILWGV</sequence>
<dbReference type="PANTHER" id="PTHR31900">
    <property type="entry name" value="F-BOX/RNI SUPERFAMILY PROTEIN-RELATED"/>
    <property type="match status" value="1"/>
</dbReference>
<dbReference type="SMART" id="SM00579">
    <property type="entry name" value="FBD"/>
    <property type="match status" value="1"/>
</dbReference>
<dbReference type="InterPro" id="IPR032675">
    <property type="entry name" value="LRR_dom_sf"/>
</dbReference>
<evidence type="ECO:0000313" key="3">
    <source>
        <dbReference type="RefSeq" id="XP_021835980.2"/>
    </source>
</evidence>
<dbReference type="AlphaFoldDB" id="A0A9R0JIR6"/>
<dbReference type="KEGG" id="soe:110775675"/>
<dbReference type="SUPFAM" id="SSF81383">
    <property type="entry name" value="F-box domain"/>
    <property type="match status" value="1"/>
</dbReference>
<protein>
    <submittedName>
        <fullName evidence="3">FBD-associated F-box protein At5g53635</fullName>
    </submittedName>
</protein>
<organism evidence="2 3">
    <name type="scientific">Spinacia oleracea</name>
    <name type="common">Spinach</name>
    <dbReference type="NCBI Taxonomy" id="3562"/>
    <lineage>
        <taxon>Eukaryota</taxon>
        <taxon>Viridiplantae</taxon>
        <taxon>Streptophyta</taxon>
        <taxon>Embryophyta</taxon>
        <taxon>Tracheophyta</taxon>
        <taxon>Spermatophyta</taxon>
        <taxon>Magnoliopsida</taxon>
        <taxon>eudicotyledons</taxon>
        <taxon>Gunneridae</taxon>
        <taxon>Pentapetalae</taxon>
        <taxon>Caryophyllales</taxon>
        <taxon>Chenopodiaceae</taxon>
        <taxon>Chenopodioideae</taxon>
        <taxon>Anserineae</taxon>
        <taxon>Spinacia</taxon>
    </lineage>
</organism>
<dbReference type="InterPro" id="IPR050232">
    <property type="entry name" value="FBL13/AtMIF1-like"/>
</dbReference>